<name>A0ABQ4MWC6_9BACL</name>
<protein>
    <submittedName>
        <fullName evidence="2">Uncharacterized protein</fullName>
    </submittedName>
</protein>
<dbReference type="RefSeq" id="WP_213593692.1">
    <property type="nucleotide sequence ID" value="NZ_BOSM01000008.1"/>
</dbReference>
<evidence type="ECO:0000313" key="3">
    <source>
        <dbReference type="Proteomes" id="UP000681290"/>
    </source>
</evidence>
<feature type="signal peptide" evidence="1">
    <location>
        <begin position="1"/>
        <end position="22"/>
    </location>
</feature>
<organism evidence="2 3">
    <name type="scientific">Paenibacillus woosongensis</name>
    <dbReference type="NCBI Taxonomy" id="307580"/>
    <lineage>
        <taxon>Bacteria</taxon>
        <taxon>Bacillati</taxon>
        <taxon>Bacillota</taxon>
        <taxon>Bacilli</taxon>
        <taxon>Bacillales</taxon>
        <taxon>Paenibacillaceae</taxon>
        <taxon>Paenibacillus</taxon>
    </lineage>
</organism>
<dbReference type="Proteomes" id="UP000681290">
    <property type="component" value="Unassembled WGS sequence"/>
</dbReference>
<dbReference type="EMBL" id="BOSM01000008">
    <property type="protein sequence ID" value="GIP60234.1"/>
    <property type="molecule type" value="Genomic_DNA"/>
</dbReference>
<keyword evidence="1" id="KW-0732">Signal</keyword>
<proteinExistence type="predicted"/>
<gene>
    <name evidence="2" type="ORF">J15TS10_40480</name>
</gene>
<reference evidence="2 3" key="1">
    <citation type="submission" date="2021-03" db="EMBL/GenBank/DDBJ databases">
        <title>Antimicrobial resistance genes in bacteria isolated from Japanese honey, and their potential for conferring macrolide and lincosamide resistance in the American foulbrood pathogen Paenibacillus larvae.</title>
        <authorList>
            <person name="Okamoto M."/>
            <person name="Kumagai M."/>
            <person name="Kanamori H."/>
            <person name="Takamatsu D."/>
        </authorList>
    </citation>
    <scope>NUCLEOTIDE SEQUENCE [LARGE SCALE GENOMIC DNA]</scope>
    <source>
        <strain evidence="2 3">J15TS10</strain>
    </source>
</reference>
<evidence type="ECO:0000313" key="2">
    <source>
        <dbReference type="EMBL" id="GIP60234.1"/>
    </source>
</evidence>
<dbReference type="PROSITE" id="PS51257">
    <property type="entry name" value="PROKAR_LIPOPROTEIN"/>
    <property type="match status" value="1"/>
</dbReference>
<comment type="caution">
    <text evidence="2">The sequence shown here is derived from an EMBL/GenBank/DDBJ whole genome shotgun (WGS) entry which is preliminary data.</text>
</comment>
<sequence length="186" mass="21220">MKTKVIILVLLVLMLISGCGQAAKLEPDAFLDKDMCIESIHEPGTNICFGMSRKKVENILGSGKGNDIEQRYGAATIYYRDDKVVGIELTKGDWFQTPRGIHVGSTKEEAEKQYGSRYMHPVTPNGLLYSFYQFNKNPLGIQAIKKEKSDEEMEGIYEIWILADTQDVVNNIMLLDERLSVEMWYW</sequence>
<evidence type="ECO:0000256" key="1">
    <source>
        <dbReference type="SAM" id="SignalP"/>
    </source>
</evidence>
<keyword evidence="3" id="KW-1185">Reference proteome</keyword>
<accession>A0ABQ4MWC6</accession>
<feature type="chain" id="PRO_5047518815" evidence="1">
    <location>
        <begin position="23"/>
        <end position="186"/>
    </location>
</feature>